<dbReference type="Gene3D" id="2.70.170.10">
    <property type="entry name" value="Neurotransmitter-gated ion-channel ligand-binding domain"/>
    <property type="match status" value="1"/>
</dbReference>
<protein>
    <submittedName>
        <fullName evidence="8">Neuronal acetylcholine receptor subunit alpha-9</fullName>
    </submittedName>
</protein>
<evidence type="ECO:0000256" key="1">
    <source>
        <dbReference type="ARBA" id="ARBA00004141"/>
    </source>
</evidence>
<dbReference type="CDD" id="cd19051">
    <property type="entry name" value="LGIC_TM_cation"/>
    <property type="match status" value="1"/>
</dbReference>
<dbReference type="PANTHER" id="PTHR18945">
    <property type="entry name" value="NEUROTRANSMITTER GATED ION CHANNEL"/>
    <property type="match status" value="1"/>
</dbReference>
<feature type="transmembrane region" description="Helical" evidence="5">
    <location>
        <begin position="203"/>
        <end position="226"/>
    </location>
</feature>
<dbReference type="OrthoDB" id="6097796at2759"/>
<evidence type="ECO:0000256" key="2">
    <source>
        <dbReference type="ARBA" id="ARBA00022692"/>
    </source>
</evidence>
<dbReference type="InterPro" id="IPR036734">
    <property type="entry name" value="Neur_chan_lig-bd_sf"/>
</dbReference>
<evidence type="ECO:0000256" key="3">
    <source>
        <dbReference type="ARBA" id="ARBA00022989"/>
    </source>
</evidence>
<keyword evidence="4 5" id="KW-0472">Membrane</keyword>
<dbReference type="InterPro" id="IPR036719">
    <property type="entry name" value="Neuro-gated_channel_TM_sf"/>
</dbReference>
<dbReference type="InterPro" id="IPR018000">
    <property type="entry name" value="Neurotransmitter_ion_chnl_CS"/>
</dbReference>
<dbReference type="InterPro" id="IPR006029">
    <property type="entry name" value="Neurotrans-gated_channel_TM"/>
</dbReference>
<organism evidence="8 9">
    <name type="scientific">Holothuria leucospilota</name>
    <name type="common">Black long sea cucumber</name>
    <name type="synonym">Mertensiothuria leucospilota</name>
    <dbReference type="NCBI Taxonomy" id="206669"/>
    <lineage>
        <taxon>Eukaryota</taxon>
        <taxon>Metazoa</taxon>
        <taxon>Echinodermata</taxon>
        <taxon>Eleutherozoa</taxon>
        <taxon>Echinozoa</taxon>
        <taxon>Holothuroidea</taxon>
        <taxon>Aspidochirotacea</taxon>
        <taxon>Aspidochirotida</taxon>
        <taxon>Holothuriidae</taxon>
        <taxon>Holothuria</taxon>
    </lineage>
</organism>
<comment type="caution">
    <text evidence="8">The sequence shown here is derived from an EMBL/GenBank/DDBJ whole genome shotgun (WGS) entry which is preliminary data.</text>
</comment>
<gene>
    <name evidence="8" type="ORF">HOLleu_25983</name>
</gene>
<dbReference type="Pfam" id="PF02931">
    <property type="entry name" value="Neur_chan_LBD"/>
    <property type="match status" value="1"/>
</dbReference>
<feature type="transmembrane region" description="Helical" evidence="5">
    <location>
        <begin position="173"/>
        <end position="191"/>
    </location>
</feature>
<dbReference type="SUPFAM" id="SSF90112">
    <property type="entry name" value="Neurotransmitter-gated ion-channel transmembrane pore"/>
    <property type="match status" value="1"/>
</dbReference>
<dbReference type="Pfam" id="PF02932">
    <property type="entry name" value="Neur_chan_memb"/>
    <property type="match status" value="1"/>
</dbReference>
<sequence>MYTDEIWTPKIALSVTLQSYGVDIAPHHGLINLQSDGTATLGTPIVQTTQCPVIVISFPFDTQVCAFFFSPENQPGRKVSLFAKTPTEAEKSVLESSEWKFTNLSVQNFTYLHANLVDNQVINVTAAVFCIVLERYPDYYVKTLVIPSTLMCTMSFVTFLVHPDSGERMSVGVSLVLGLTVFQILVAEILPEASDQSPILNRYLIVTFIIACLAVPVSLINLNIAWGDSSIPILKRDSLRKVFLEFLPKLCLVSTYSERIRQMTTMHVARSNPACYADETGTHRTDSLDTQTAIQSDQTQGTQSTNEIEPAKTSKITITYAEKVT</sequence>
<evidence type="ECO:0000313" key="8">
    <source>
        <dbReference type="EMBL" id="KAJ8032454.1"/>
    </source>
</evidence>
<dbReference type="AlphaFoldDB" id="A0A9Q1BTP3"/>
<keyword evidence="8" id="KW-0675">Receptor</keyword>
<evidence type="ECO:0000313" key="9">
    <source>
        <dbReference type="Proteomes" id="UP001152320"/>
    </source>
</evidence>
<dbReference type="SUPFAM" id="SSF63712">
    <property type="entry name" value="Nicotinic receptor ligand binding domain-like"/>
    <property type="match status" value="1"/>
</dbReference>
<dbReference type="PROSITE" id="PS00236">
    <property type="entry name" value="NEUROTR_ION_CHANNEL"/>
    <property type="match status" value="1"/>
</dbReference>
<comment type="subcellular location">
    <subcellularLocation>
        <location evidence="1">Membrane</location>
        <topology evidence="1">Multi-pass membrane protein</topology>
    </subcellularLocation>
</comment>
<dbReference type="Proteomes" id="UP001152320">
    <property type="component" value="Chromosome 12"/>
</dbReference>
<dbReference type="GO" id="GO:0004888">
    <property type="term" value="F:transmembrane signaling receptor activity"/>
    <property type="evidence" value="ECO:0007669"/>
    <property type="project" value="InterPro"/>
</dbReference>
<dbReference type="GO" id="GO:0016020">
    <property type="term" value="C:membrane"/>
    <property type="evidence" value="ECO:0007669"/>
    <property type="project" value="UniProtKB-SubCell"/>
</dbReference>
<dbReference type="InterPro" id="IPR038050">
    <property type="entry name" value="Neuro_actylchol_rec"/>
</dbReference>
<accession>A0A9Q1BTP3</accession>
<reference evidence="8" key="1">
    <citation type="submission" date="2021-10" db="EMBL/GenBank/DDBJ databases">
        <title>Tropical sea cucumber genome reveals ecological adaptation and Cuvierian tubules defense mechanism.</title>
        <authorList>
            <person name="Chen T."/>
        </authorList>
    </citation>
    <scope>NUCLEOTIDE SEQUENCE</scope>
    <source>
        <strain evidence="8">Nanhai2018</strain>
        <tissue evidence="8">Muscle</tissue>
    </source>
</reference>
<evidence type="ECO:0000256" key="4">
    <source>
        <dbReference type="ARBA" id="ARBA00023136"/>
    </source>
</evidence>
<name>A0A9Q1BTP3_HOLLE</name>
<evidence type="ECO:0000256" key="5">
    <source>
        <dbReference type="SAM" id="Phobius"/>
    </source>
</evidence>
<keyword evidence="3 5" id="KW-1133">Transmembrane helix</keyword>
<dbReference type="InterPro" id="IPR006201">
    <property type="entry name" value="Neur_channel"/>
</dbReference>
<feature type="domain" description="Neurotransmitter-gated ion-channel ligand-binding" evidence="6">
    <location>
        <begin position="3"/>
        <end position="120"/>
    </location>
</feature>
<dbReference type="InterPro" id="IPR006202">
    <property type="entry name" value="Neur_chan_lig-bd"/>
</dbReference>
<keyword evidence="9" id="KW-1185">Reference proteome</keyword>
<dbReference type="EMBL" id="JAIZAY010000012">
    <property type="protein sequence ID" value="KAJ8032454.1"/>
    <property type="molecule type" value="Genomic_DNA"/>
</dbReference>
<evidence type="ECO:0000259" key="6">
    <source>
        <dbReference type="Pfam" id="PF02931"/>
    </source>
</evidence>
<proteinExistence type="predicted"/>
<feature type="domain" description="Neurotransmitter-gated ion-channel transmembrane" evidence="7">
    <location>
        <begin position="144"/>
        <end position="306"/>
    </location>
</feature>
<dbReference type="GO" id="GO:0005230">
    <property type="term" value="F:extracellular ligand-gated monoatomic ion channel activity"/>
    <property type="evidence" value="ECO:0007669"/>
    <property type="project" value="InterPro"/>
</dbReference>
<dbReference type="Gene3D" id="1.20.58.390">
    <property type="entry name" value="Neurotransmitter-gated ion-channel transmembrane domain"/>
    <property type="match status" value="1"/>
</dbReference>
<evidence type="ECO:0000259" key="7">
    <source>
        <dbReference type="Pfam" id="PF02932"/>
    </source>
</evidence>
<keyword evidence="2 5" id="KW-0812">Transmembrane</keyword>
<feature type="transmembrane region" description="Helical" evidence="5">
    <location>
        <begin position="139"/>
        <end position="161"/>
    </location>
</feature>